<organism evidence="1">
    <name type="scientific">uncultured Truepera sp</name>
    <dbReference type="NCBI Taxonomy" id="543023"/>
    <lineage>
        <taxon>Bacteria</taxon>
        <taxon>Thermotogati</taxon>
        <taxon>Deinococcota</taxon>
        <taxon>Deinococci</taxon>
        <taxon>Trueperales</taxon>
        <taxon>Trueperaceae</taxon>
        <taxon>Truepera</taxon>
        <taxon>environmental samples</taxon>
    </lineage>
</organism>
<sequence>MMETPRTVFQPVKGTLSELLSRWARLEPGRCRHERACYLVNIGEHWHILCGDDNTLGALQQSFLQVALQDALAEHAFNWTLGVYDSSASAAITTDDKITYEITTHSEAMSLLWVYLETLSPTLCGLNA</sequence>
<reference evidence="1" key="1">
    <citation type="submission" date="2020-02" db="EMBL/GenBank/DDBJ databases">
        <authorList>
            <person name="Meier V. D."/>
        </authorList>
    </citation>
    <scope>NUCLEOTIDE SEQUENCE</scope>
    <source>
        <strain evidence="1">AVDCRST_MAG86</strain>
    </source>
</reference>
<protein>
    <submittedName>
        <fullName evidence="1">Uncharacterized protein</fullName>
    </submittedName>
</protein>
<dbReference type="EMBL" id="CADCWP010000003">
    <property type="protein sequence ID" value="CAA9553336.1"/>
    <property type="molecule type" value="Genomic_DNA"/>
</dbReference>
<gene>
    <name evidence="1" type="ORF">AVDCRST_MAG86-6</name>
</gene>
<proteinExistence type="predicted"/>
<name>A0A6J4UKE7_9DEIN</name>
<accession>A0A6J4UKE7</accession>
<dbReference type="AlphaFoldDB" id="A0A6J4UKE7"/>
<evidence type="ECO:0000313" key="1">
    <source>
        <dbReference type="EMBL" id="CAA9553336.1"/>
    </source>
</evidence>